<sequence>MEDGTLLELTEKRLRNFARKKTLLELTTQRIVENISFFSKKNKQFSSLPAHLREKLLHKLTDFKCATDAGDKAEFERRLNAFKNLLCLGMKKVKLDGLMTFCPEPLKLEQITKVVKLIATYATNIKSLTINEIRGKTGYSYTYDVSLGRDILKAIGELKELRKLELLNLNIAYSELKTICTKTLPNLEYIYCSRIIYDLEGDPKDDEENFRLSFLNLRYFFFDYVLPFTRNLGPILNKDFVNLSVKHLPKLEVVEEYFDNNIKNVAPNCYGFPVLPKHISALRHLNACPSAFGLHLKFPDVTHLTINFFDWDHDKRNIADFFKFNKIQGLHLYNAPSSHIVYRFLKNYGQNLQYLILTDNDAIDIELKFRLIFKLCPKLQRLRLSCVDMIDDWRQIEFFSELKEFSCTPYRTAYLSNILSAPLLEKVVFGGILFDPDDLKIVSAMILEKKILKRLSTLHFDCCTTDDELDPTDPDDSAVMRELGNMMKIALAFLPELSDVNALFCSTRESPKIDSPYIPDFGILGLKMIADEELINMLIAFKRSMVILPSKSNSSRWGIYAICSIFGIISIVIINQSRVFKK</sequence>
<keyword evidence="1" id="KW-0812">Transmembrane</keyword>
<keyword evidence="1" id="KW-0472">Membrane</keyword>
<organism evidence="2 3">
    <name type="scientific">Cloeon dipterum</name>
    <dbReference type="NCBI Taxonomy" id="197152"/>
    <lineage>
        <taxon>Eukaryota</taxon>
        <taxon>Metazoa</taxon>
        <taxon>Ecdysozoa</taxon>
        <taxon>Arthropoda</taxon>
        <taxon>Hexapoda</taxon>
        <taxon>Insecta</taxon>
        <taxon>Pterygota</taxon>
        <taxon>Palaeoptera</taxon>
        <taxon>Ephemeroptera</taxon>
        <taxon>Pisciforma</taxon>
        <taxon>Baetidae</taxon>
        <taxon>Cloeon</taxon>
    </lineage>
</organism>
<evidence type="ECO:0000313" key="3">
    <source>
        <dbReference type="Proteomes" id="UP000494165"/>
    </source>
</evidence>
<dbReference type="Gene3D" id="3.80.10.10">
    <property type="entry name" value="Ribonuclease Inhibitor"/>
    <property type="match status" value="1"/>
</dbReference>
<dbReference type="InterPro" id="IPR032675">
    <property type="entry name" value="LRR_dom_sf"/>
</dbReference>
<reference evidence="2 3" key="1">
    <citation type="submission" date="2020-04" db="EMBL/GenBank/DDBJ databases">
        <authorList>
            <person name="Alioto T."/>
            <person name="Alioto T."/>
            <person name="Gomez Garrido J."/>
        </authorList>
    </citation>
    <scope>NUCLEOTIDE SEQUENCE [LARGE SCALE GENOMIC DNA]</scope>
</reference>
<dbReference type="EMBL" id="CADEPI010000007">
    <property type="protein sequence ID" value="CAB3362085.1"/>
    <property type="molecule type" value="Genomic_DNA"/>
</dbReference>
<evidence type="ECO:0000256" key="1">
    <source>
        <dbReference type="SAM" id="Phobius"/>
    </source>
</evidence>
<accession>A0A8S1C2D0</accession>
<gene>
    <name evidence="2" type="ORF">CLODIP_2_CD01702</name>
</gene>
<keyword evidence="1" id="KW-1133">Transmembrane helix</keyword>
<protein>
    <submittedName>
        <fullName evidence="2">Uncharacterized protein</fullName>
    </submittedName>
</protein>
<name>A0A8S1C2D0_9INSE</name>
<evidence type="ECO:0000313" key="2">
    <source>
        <dbReference type="EMBL" id="CAB3362085.1"/>
    </source>
</evidence>
<proteinExistence type="predicted"/>
<dbReference type="SUPFAM" id="SSF52047">
    <property type="entry name" value="RNI-like"/>
    <property type="match status" value="1"/>
</dbReference>
<comment type="caution">
    <text evidence="2">The sequence shown here is derived from an EMBL/GenBank/DDBJ whole genome shotgun (WGS) entry which is preliminary data.</text>
</comment>
<keyword evidence="3" id="KW-1185">Reference proteome</keyword>
<dbReference type="AlphaFoldDB" id="A0A8S1C2D0"/>
<feature type="transmembrane region" description="Helical" evidence="1">
    <location>
        <begin position="557"/>
        <end position="574"/>
    </location>
</feature>
<dbReference type="Proteomes" id="UP000494165">
    <property type="component" value="Unassembled WGS sequence"/>
</dbReference>